<keyword evidence="1" id="KW-0812">Transmembrane</keyword>
<dbReference type="EMBL" id="JAAAPX010000007">
    <property type="protein sequence ID" value="KAF4244246.1"/>
    <property type="molecule type" value="Genomic_DNA"/>
</dbReference>
<dbReference type="PANTHER" id="PTHR35394">
    <property type="entry name" value="DUF3176 DOMAIN-CONTAINING PROTEIN"/>
    <property type="match status" value="1"/>
</dbReference>
<keyword evidence="1" id="KW-0472">Membrane</keyword>
<evidence type="ECO:0000313" key="2">
    <source>
        <dbReference type="EMBL" id="KAF4244246.1"/>
    </source>
</evidence>
<dbReference type="PANTHER" id="PTHR35394:SF5">
    <property type="entry name" value="DUF3176 DOMAIN-CONTAINING PROTEIN"/>
    <property type="match status" value="1"/>
</dbReference>
<name>A0A8H4GVR9_9EURO</name>
<reference evidence="2" key="2">
    <citation type="submission" date="2020-04" db="EMBL/GenBank/DDBJ databases">
        <authorList>
            <person name="Santos R.A.C."/>
            <person name="Steenwyk J.L."/>
            <person name="Rivero-Menendez O."/>
            <person name="Mead M.E."/>
            <person name="Silva L.P."/>
            <person name="Bastos R.W."/>
            <person name="Alastruey-Izquierdo A."/>
            <person name="Goldman G.H."/>
            <person name="Rokas A."/>
        </authorList>
    </citation>
    <scope>NUCLEOTIDE SEQUENCE</scope>
    <source>
        <strain evidence="2">CNM-CM6805</strain>
    </source>
</reference>
<keyword evidence="1" id="KW-1133">Transmembrane helix</keyword>
<reference evidence="2" key="1">
    <citation type="journal article" date="2020" name="bioRxiv">
        <title>Genomic and phenotypic heterogeneity of clinical isolates of the human pathogens Aspergillus fumigatus, Aspergillus lentulus and Aspergillus fumigatiaffinis.</title>
        <authorList>
            <person name="dos Santos R.A.C."/>
            <person name="Steenwyk J.L."/>
            <person name="Rivero-Menendez O."/>
            <person name="Mead M.E."/>
            <person name="Silva L.P."/>
            <person name="Bastos R.W."/>
            <person name="Alastruey-Izquierdo A."/>
            <person name="Goldman G.H."/>
            <person name="Rokas A."/>
        </authorList>
    </citation>
    <scope>NUCLEOTIDE SEQUENCE</scope>
    <source>
        <strain evidence="2">CNM-CM6805</strain>
    </source>
</reference>
<accession>A0A8H4GVR9</accession>
<evidence type="ECO:0000256" key="1">
    <source>
        <dbReference type="SAM" id="Phobius"/>
    </source>
</evidence>
<proteinExistence type="predicted"/>
<gene>
    <name evidence="2" type="ORF">CNMCM6805_009248</name>
</gene>
<keyword evidence="3" id="KW-1185">Reference proteome</keyword>
<evidence type="ECO:0000313" key="3">
    <source>
        <dbReference type="Proteomes" id="UP000653565"/>
    </source>
</evidence>
<dbReference type="OrthoDB" id="5376804at2759"/>
<protein>
    <submittedName>
        <fullName evidence="2">Uncharacterized protein</fullName>
    </submittedName>
</protein>
<dbReference type="Proteomes" id="UP000653565">
    <property type="component" value="Unassembled WGS sequence"/>
</dbReference>
<feature type="transmembrane region" description="Helical" evidence="1">
    <location>
        <begin position="262"/>
        <end position="285"/>
    </location>
</feature>
<sequence>MQGAIYNGVFGSPSPRAFTCPTSQCTWPDHISYILLGVAGECKNVTKSVVNTCEYPMDSLSGDCNITTPGGYHLTSKRRHMMASLQYTLLNTTGGPEQTDADLINFAVWRLTGRDLSEFDVHECRLSLTAYLYRNVSVSQNTLNIQDEIPVPLKRVGTPNAGLNRFRPSASSFPPEVMFAINGADLKKITDVLNEIFIGAQAMTPWGFAPSTLTTDVLFAGNLSSIVENIAWGMTERIRTGRNSTIANGVAYQSETYIHVNWPWITLPVLVVLGSGILLACSIISNSRHKAALWKSSNLAVLLHSVEGVEDYGPLGSSLNDTPLARIEALAEKMRVSRGDNMEFIPTA</sequence>
<organism evidence="2 3">
    <name type="scientific">Aspergillus fumigatiaffinis</name>
    <dbReference type="NCBI Taxonomy" id="340414"/>
    <lineage>
        <taxon>Eukaryota</taxon>
        <taxon>Fungi</taxon>
        <taxon>Dikarya</taxon>
        <taxon>Ascomycota</taxon>
        <taxon>Pezizomycotina</taxon>
        <taxon>Eurotiomycetes</taxon>
        <taxon>Eurotiomycetidae</taxon>
        <taxon>Eurotiales</taxon>
        <taxon>Aspergillaceae</taxon>
        <taxon>Aspergillus</taxon>
        <taxon>Aspergillus subgen. Fumigati</taxon>
    </lineage>
</organism>
<dbReference type="AlphaFoldDB" id="A0A8H4GVR9"/>
<comment type="caution">
    <text evidence="2">The sequence shown here is derived from an EMBL/GenBank/DDBJ whole genome shotgun (WGS) entry which is preliminary data.</text>
</comment>